<comment type="caution">
    <text evidence="4">The sequence shown here is derived from an EMBL/GenBank/DDBJ whole genome shotgun (WGS) entry which is preliminary data.</text>
</comment>
<dbReference type="STRING" id="36849.OXPF_19350"/>
<dbReference type="Proteomes" id="UP000050326">
    <property type="component" value="Unassembled WGS sequence"/>
</dbReference>
<dbReference type="EMBL" id="LKET01000030">
    <property type="protein sequence ID" value="KPU44441.1"/>
    <property type="molecule type" value="Genomic_DNA"/>
</dbReference>
<feature type="transmembrane region" description="Helical" evidence="2">
    <location>
        <begin position="34"/>
        <end position="53"/>
    </location>
</feature>
<keyword evidence="2" id="KW-0812">Transmembrane</keyword>
<name>A0A0P8YBL0_9CLOT</name>
<dbReference type="RefSeq" id="WP_054874991.1">
    <property type="nucleotide sequence ID" value="NZ_LKET01000030.1"/>
</dbReference>
<protein>
    <submittedName>
        <fullName evidence="4">EamA-like transporter family protein</fullName>
    </submittedName>
</protein>
<dbReference type="Pfam" id="PF00892">
    <property type="entry name" value="EamA"/>
    <property type="match status" value="1"/>
</dbReference>
<evidence type="ECO:0000256" key="2">
    <source>
        <dbReference type="SAM" id="Phobius"/>
    </source>
</evidence>
<evidence type="ECO:0000256" key="1">
    <source>
        <dbReference type="ARBA" id="ARBA00007362"/>
    </source>
</evidence>
<feature type="transmembrane region" description="Helical" evidence="2">
    <location>
        <begin position="68"/>
        <end position="87"/>
    </location>
</feature>
<reference evidence="4 5" key="1">
    <citation type="submission" date="2015-09" db="EMBL/GenBank/DDBJ databases">
        <title>Genome sequence of Oxobacter pfennigii DSM 3222.</title>
        <authorList>
            <person name="Poehlein A."/>
            <person name="Bengelsdorf F.R."/>
            <person name="Schiel-Bengelsdorf B."/>
            <person name="Duerre P."/>
            <person name="Daniel R."/>
        </authorList>
    </citation>
    <scope>NUCLEOTIDE SEQUENCE [LARGE SCALE GENOMIC DNA]</scope>
    <source>
        <strain evidence="4 5">DSM 3222</strain>
    </source>
</reference>
<feature type="transmembrane region" description="Helical" evidence="2">
    <location>
        <begin position="123"/>
        <end position="139"/>
    </location>
</feature>
<dbReference type="PATRIC" id="fig|36849.3.peg.2039"/>
<accession>A0A0P8YBL0</accession>
<feature type="domain" description="EamA" evidence="3">
    <location>
        <begin position="5"/>
        <end position="140"/>
    </location>
</feature>
<keyword evidence="5" id="KW-1185">Reference proteome</keyword>
<proteinExistence type="inferred from homology"/>
<comment type="similarity">
    <text evidence="1">Belongs to the EamA transporter family.</text>
</comment>
<dbReference type="GO" id="GO:0016020">
    <property type="term" value="C:membrane"/>
    <property type="evidence" value="ECO:0007669"/>
    <property type="project" value="InterPro"/>
</dbReference>
<dbReference type="InterPro" id="IPR000620">
    <property type="entry name" value="EamA_dom"/>
</dbReference>
<evidence type="ECO:0000259" key="3">
    <source>
        <dbReference type="Pfam" id="PF00892"/>
    </source>
</evidence>
<keyword evidence="2" id="KW-1133">Transmembrane helix</keyword>
<keyword evidence="2" id="KW-0472">Membrane</keyword>
<organism evidence="4 5">
    <name type="scientific">Oxobacter pfennigii</name>
    <dbReference type="NCBI Taxonomy" id="36849"/>
    <lineage>
        <taxon>Bacteria</taxon>
        <taxon>Bacillati</taxon>
        <taxon>Bacillota</taxon>
        <taxon>Clostridia</taxon>
        <taxon>Eubacteriales</taxon>
        <taxon>Clostridiaceae</taxon>
        <taxon>Oxobacter</taxon>
    </lineage>
</organism>
<feature type="transmembrane region" description="Helical" evidence="2">
    <location>
        <begin position="99"/>
        <end position="117"/>
    </location>
</feature>
<gene>
    <name evidence="4" type="ORF">OXPF_19350</name>
</gene>
<evidence type="ECO:0000313" key="5">
    <source>
        <dbReference type="Proteomes" id="UP000050326"/>
    </source>
</evidence>
<dbReference type="Gene3D" id="1.10.3730.20">
    <property type="match status" value="1"/>
</dbReference>
<dbReference type="OrthoDB" id="2294582at2"/>
<dbReference type="AlphaFoldDB" id="A0A0P8YBL0"/>
<feature type="transmembrane region" description="Helical" evidence="2">
    <location>
        <begin position="6"/>
        <end position="22"/>
    </location>
</feature>
<evidence type="ECO:0000313" key="4">
    <source>
        <dbReference type="EMBL" id="KPU44441.1"/>
    </source>
</evidence>
<sequence>MLMYVFSIIIIVASNIFYNICSKSMPEKANPFSSLFVTYLTGAVITIIAFKFYKTDKGFFQSFEDLNWTSIVLGFAIVGLEFGYIMAYRAGWNISTGSLVANILLALILIPVGILFYKEGFDINKIFGISLCIIGLIFINKR</sequence>